<feature type="signal peptide" evidence="1">
    <location>
        <begin position="1"/>
        <end position="20"/>
    </location>
</feature>
<keyword evidence="1" id="KW-0732">Signal</keyword>
<dbReference type="RefSeq" id="WP_012468208.1">
    <property type="nucleotide sequence ID" value="NC_010814.1"/>
</dbReference>
<dbReference type="PANTHER" id="PTHR31013">
    <property type="entry name" value="THAUMATIN FAMILY PROTEIN-RELATED"/>
    <property type="match status" value="1"/>
</dbReference>
<evidence type="ECO:0000313" key="3">
    <source>
        <dbReference type="Proteomes" id="UP000002420"/>
    </source>
</evidence>
<name>B3E9I3_TRIL1</name>
<dbReference type="InterPro" id="IPR037176">
    <property type="entry name" value="Osmotin/thaumatin-like_sf"/>
</dbReference>
<dbReference type="STRING" id="398767.Glov_0112"/>
<dbReference type="KEGG" id="glo:Glov_0112"/>
<dbReference type="PANTHER" id="PTHR31013:SF12">
    <property type="entry name" value="PATHOGENESIS-RELATED PROTEIN 5-LIKE"/>
    <property type="match status" value="1"/>
</dbReference>
<dbReference type="HOGENOM" id="CLU_516551_0_0_7"/>
<keyword evidence="3" id="KW-1185">Reference proteome</keyword>
<dbReference type="Pfam" id="PF00314">
    <property type="entry name" value="Thaumatin"/>
    <property type="match status" value="1"/>
</dbReference>
<evidence type="ECO:0000313" key="2">
    <source>
        <dbReference type="EMBL" id="ACD93849.1"/>
    </source>
</evidence>
<dbReference type="EMBL" id="CP001089">
    <property type="protein sequence ID" value="ACD93849.1"/>
    <property type="molecule type" value="Genomic_DNA"/>
</dbReference>
<organism evidence="2 3">
    <name type="scientific">Trichlorobacter lovleyi (strain ATCC BAA-1151 / DSM 17278 / SZ)</name>
    <name type="common">Geobacter lovleyi</name>
    <dbReference type="NCBI Taxonomy" id="398767"/>
    <lineage>
        <taxon>Bacteria</taxon>
        <taxon>Pseudomonadati</taxon>
        <taxon>Thermodesulfobacteriota</taxon>
        <taxon>Desulfuromonadia</taxon>
        <taxon>Geobacterales</taxon>
        <taxon>Geobacteraceae</taxon>
        <taxon>Trichlorobacter</taxon>
    </lineage>
</organism>
<dbReference type="SUPFAM" id="SSF49870">
    <property type="entry name" value="Osmotin, thaumatin-like protein"/>
    <property type="match status" value="1"/>
</dbReference>
<dbReference type="eggNOG" id="ENOG503366T">
    <property type="taxonomic scope" value="Bacteria"/>
</dbReference>
<reference evidence="2 3" key="1">
    <citation type="submission" date="2008-05" db="EMBL/GenBank/DDBJ databases">
        <title>Complete sequence of chromosome of Geobacter lovleyi SZ.</title>
        <authorList>
            <consortium name="US DOE Joint Genome Institute"/>
            <person name="Lucas S."/>
            <person name="Copeland A."/>
            <person name="Lapidus A."/>
            <person name="Glavina del Rio T."/>
            <person name="Dalin E."/>
            <person name="Tice H."/>
            <person name="Bruce D."/>
            <person name="Goodwin L."/>
            <person name="Pitluck S."/>
            <person name="Chertkov O."/>
            <person name="Meincke L."/>
            <person name="Brettin T."/>
            <person name="Detter J.C."/>
            <person name="Han C."/>
            <person name="Tapia R."/>
            <person name="Kuske C.R."/>
            <person name="Schmutz J."/>
            <person name="Larimer F."/>
            <person name="Land M."/>
            <person name="Hauser L."/>
            <person name="Kyrpides N."/>
            <person name="Mikhailova N."/>
            <person name="Sung Y."/>
            <person name="Fletcher K.E."/>
            <person name="Ritalahti K.M."/>
            <person name="Loeffler F.E."/>
            <person name="Richardson P."/>
        </authorList>
    </citation>
    <scope>NUCLEOTIDE SEQUENCE [LARGE SCALE GENOMIC DNA]</scope>
    <source>
        <strain evidence="3">ATCC BAA-1151 / DSM 17278 / SZ</strain>
    </source>
</reference>
<evidence type="ECO:0000256" key="1">
    <source>
        <dbReference type="SAM" id="SignalP"/>
    </source>
</evidence>
<protein>
    <submittedName>
        <fullName evidence="2">Thaumatin pathogenesis-related protein</fullName>
    </submittedName>
</protein>
<gene>
    <name evidence="2" type="ordered locus">Glov_0112</name>
</gene>
<proteinExistence type="predicted"/>
<sequence length="527" mass="56150">MASVRLKLLALLSITTCLVAAVGQAAEAPGFSKLRYECEKKAAEYTYNLDKAGDQEIFARHLQECLEAAQAAPRPLQAAVALPQAESCVPLNFVNNSGEDIFLGVWLGKANRGQAPDKSSFPDWKLEAGKTRSWCAPSTFNGRFVARTGCEGNKCAVGDCCQDSGGNGCGDNTCTTGNQPASMAEFTLNDKDGKSWYNVSYVDGYNFPIQITLTTTASSSCTKTVGCSALPACPWTDRPAGGVCLAPYKLFEADNKDFLKKQQYFILAAKCASDSTCGCGNQCSDKAPCPDKNPVTGIASAGCSPLALKAGDYGKWGDSKDKQGKPGKPVDKAAQNQVVCIEQEDGCKFVWDAASKRYPDTIKNSGCSGAYTWQYDDAGSLGNCKANEIKGFTISFGKRAAGTIPIQLPNFLLHPTGGLSGTYSIDSGSAHPFTSPDAVPLRVKDGTILTLVRNCSGGGKLTCLMTYNSKTNFTTNDKTCKNPVVGAISWNEAKDRLHDLNLGIPNKDAIQNGRDAEDNQPFTNLCK</sequence>
<dbReference type="Gene3D" id="2.60.110.10">
    <property type="entry name" value="Thaumatin"/>
    <property type="match status" value="1"/>
</dbReference>
<accession>B3E9I3</accession>
<dbReference type="PROSITE" id="PS51367">
    <property type="entry name" value="THAUMATIN_2"/>
    <property type="match status" value="1"/>
</dbReference>
<dbReference type="InterPro" id="IPR001938">
    <property type="entry name" value="Thaumatin"/>
</dbReference>
<dbReference type="AlphaFoldDB" id="B3E9I3"/>
<feature type="chain" id="PRO_5002786060" evidence="1">
    <location>
        <begin position="21"/>
        <end position="527"/>
    </location>
</feature>
<dbReference type="Proteomes" id="UP000002420">
    <property type="component" value="Chromosome"/>
</dbReference>
<dbReference type="SMART" id="SM00205">
    <property type="entry name" value="THN"/>
    <property type="match status" value="1"/>
</dbReference>